<dbReference type="Pfam" id="PF13385">
    <property type="entry name" value="Laminin_G_3"/>
    <property type="match status" value="1"/>
</dbReference>
<dbReference type="KEGG" id="tpla:ElP_44490"/>
<reference evidence="1 2" key="1">
    <citation type="submission" date="2019-02" db="EMBL/GenBank/DDBJ databases">
        <title>Deep-cultivation of Planctomycetes and their phenomic and genomic characterization uncovers novel biology.</title>
        <authorList>
            <person name="Wiegand S."/>
            <person name="Jogler M."/>
            <person name="Boedeker C."/>
            <person name="Pinto D."/>
            <person name="Vollmers J."/>
            <person name="Rivas-Marin E."/>
            <person name="Kohn T."/>
            <person name="Peeters S.H."/>
            <person name="Heuer A."/>
            <person name="Rast P."/>
            <person name="Oberbeckmann S."/>
            <person name="Bunk B."/>
            <person name="Jeske O."/>
            <person name="Meyerdierks A."/>
            <person name="Storesund J.E."/>
            <person name="Kallscheuer N."/>
            <person name="Luecker S."/>
            <person name="Lage O.M."/>
            <person name="Pohl T."/>
            <person name="Merkel B.J."/>
            <person name="Hornburger P."/>
            <person name="Mueller R.-W."/>
            <person name="Bruemmer F."/>
            <person name="Labrenz M."/>
            <person name="Spormann A.M."/>
            <person name="Op den Camp H."/>
            <person name="Overmann J."/>
            <person name="Amann R."/>
            <person name="Jetten M.S.M."/>
            <person name="Mascher T."/>
            <person name="Medema M.H."/>
            <person name="Devos D.P."/>
            <person name="Kaster A.-K."/>
            <person name="Ovreas L."/>
            <person name="Rohde M."/>
            <person name="Galperin M.Y."/>
            <person name="Jogler C."/>
        </authorList>
    </citation>
    <scope>NUCLEOTIDE SEQUENCE [LARGE SCALE GENOMIC DNA]</scope>
    <source>
        <strain evidence="1 2">ElP</strain>
    </source>
</reference>
<dbReference type="InterPro" id="IPR013320">
    <property type="entry name" value="ConA-like_dom_sf"/>
</dbReference>
<proteinExistence type="predicted"/>
<sequence length="713" mass="76777">MHHVFAIALVVFSVASGGSARGELSAGAAVVDVTPEQLPVLVNGGMLGREADTVKTPLSARSLVLDDGEDRLAIVVVDSCMMPRALLDEAKAAAAAQTGIPADRILISATHTHSAPSSMACLGTEADPSYVPFLRRKLVEAIAGAAGNLEPARVGWGVVDAGEYTALRRWIRRPDRLADDPFGNPTLRANMHAASNWDDVTGESGPEDPDLSLIALQSADGRPLAVLANFSMHYFGDQSLSADYFGLFCEGLKSRLAGESEAEGEGPPFVGIMSHGCSGDIYRVDYAKPPGSRGEDLTIQSYADALVDRAVGAYESIEFRADADLEMAEARVPLRYRVPDAQRLDWARRVVEAMGDRPPKDTTEVYAREQLILHEWQSTEVVVQAIKIGELAIATTPTETYALTGLKIKLQSPLEKTMVIELANGGDGYIPPPEQHLLGGYNTWAARSAGLEVQAEPKIVEAALGLLEDVSGCDRAEYRQPVGPASEAIRSLRPAAYWRLDEFSGPRAIDHVNDHDAFYEPGVAFFLEGPRPDAFSPGGRPNRSAHLAGGRIDARIPGLGDRYSVSLWCWNGMPEGARDVSGWLFARGHDRDRDGGNDRLGVGGTGEAQGRLIFSPGGPAGGDRPLVGRTAIERWTWHHVVLVRDGDSVRIHLDGDPEPEIEAPAVAGSAPRLDQIFLGGRCDGDSTWEGRLDEIAVFDRVLTVEEIERLSPR</sequence>
<dbReference type="RefSeq" id="WP_145272918.1">
    <property type="nucleotide sequence ID" value="NZ_CP036426.1"/>
</dbReference>
<dbReference type="SUPFAM" id="SSF49899">
    <property type="entry name" value="Concanavalin A-like lectins/glucanases"/>
    <property type="match status" value="1"/>
</dbReference>
<evidence type="ECO:0000313" key="2">
    <source>
        <dbReference type="Proteomes" id="UP000317835"/>
    </source>
</evidence>
<gene>
    <name evidence="1" type="ORF">ElP_44490</name>
</gene>
<dbReference type="AlphaFoldDB" id="A0A518H6S7"/>
<evidence type="ECO:0000313" key="1">
    <source>
        <dbReference type="EMBL" id="QDV36523.1"/>
    </source>
</evidence>
<organism evidence="1 2">
    <name type="scientific">Tautonia plasticadhaerens</name>
    <dbReference type="NCBI Taxonomy" id="2527974"/>
    <lineage>
        <taxon>Bacteria</taxon>
        <taxon>Pseudomonadati</taxon>
        <taxon>Planctomycetota</taxon>
        <taxon>Planctomycetia</taxon>
        <taxon>Isosphaerales</taxon>
        <taxon>Isosphaeraceae</taxon>
        <taxon>Tautonia</taxon>
    </lineage>
</organism>
<name>A0A518H6S7_9BACT</name>
<dbReference type="OrthoDB" id="9790058at2"/>
<dbReference type="Gene3D" id="2.60.120.200">
    <property type="match status" value="1"/>
</dbReference>
<protein>
    <submittedName>
        <fullName evidence="1">Neutral/alkaline non-lysosomal ceramidase</fullName>
    </submittedName>
</protein>
<dbReference type="EMBL" id="CP036426">
    <property type="protein sequence ID" value="QDV36523.1"/>
    <property type="molecule type" value="Genomic_DNA"/>
</dbReference>
<accession>A0A518H6S7</accession>
<dbReference type="Proteomes" id="UP000317835">
    <property type="component" value="Chromosome"/>
</dbReference>
<keyword evidence="2" id="KW-1185">Reference proteome</keyword>